<dbReference type="Proteomes" id="UP000239485">
    <property type="component" value="Unassembled WGS sequence"/>
</dbReference>
<dbReference type="OrthoDB" id="4920458at2"/>
<gene>
    <name evidence="1" type="ORF">CLV92_11388</name>
</gene>
<proteinExistence type="predicted"/>
<sequence length="218" mass="23060">MTTAAQSHEVPHGVLLLLQRATGAGLLSSAEAMAAALTEAGWVRGATSGSWSYNADASWTVESADHAPNLSIFTHGDDEQEYEQLLHLADALHAVIDSGQAGAVQPGAPDPDWSTWSGGDVVLSLNVTPQRQLGKHRLPALLQLAIERADTPSEGLTPDPQRARSLAREGSPITRWYLAGEDHLPDDVVALLGADEDAAVVAALDANEGQRRLARGER</sequence>
<name>A0A2S6IEM9_9ACTN</name>
<dbReference type="RefSeq" id="WP_104434517.1">
    <property type="nucleotide sequence ID" value="NZ_PTJD01000013.1"/>
</dbReference>
<protein>
    <submittedName>
        <fullName evidence="1">Uncharacterized protein</fullName>
    </submittedName>
</protein>
<comment type="caution">
    <text evidence="1">The sequence shown here is derived from an EMBL/GenBank/DDBJ whole genome shotgun (WGS) entry which is preliminary data.</text>
</comment>
<keyword evidence="2" id="KW-1185">Reference proteome</keyword>
<dbReference type="AlphaFoldDB" id="A0A2S6IEM9"/>
<evidence type="ECO:0000313" key="1">
    <source>
        <dbReference type="EMBL" id="PPK92659.1"/>
    </source>
</evidence>
<reference evidence="1 2" key="1">
    <citation type="submission" date="2018-02" db="EMBL/GenBank/DDBJ databases">
        <title>Genomic Encyclopedia of Archaeal and Bacterial Type Strains, Phase II (KMG-II): from individual species to whole genera.</title>
        <authorList>
            <person name="Goeker M."/>
        </authorList>
    </citation>
    <scope>NUCLEOTIDE SEQUENCE [LARGE SCALE GENOMIC DNA]</scope>
    <source>
        <strain evidence="1 2">DSM 22857</strain>
    </source>
</reference>
<dbReference type="EMBL" id="PTJD01000013">
    <property type="protein sequence ID" value="PPK92659.1"/>
    <property type="molecule type" value="Genomic_DNA"/>
</dbReference>
<evidence type="ECO:0000313" key="2">
    <source>
        <dbReference type="Proteomes" id="UP000239485"/>
    </source>
</evidence>
<accession>A0A2S6IEM9</accession>
<organism evidence="1 2">
    <name type="scientific">Kineococcus xinjiangensis</name>
    <dbReference type="NCBI Taxonomy" id="512762"/>
    <lineage>
        <taxon>Bacteria</taxon>
        <taxon>Bacillati</taxon>
        <taxon>Actinomycetota</taxon>
        <taxon>Actinomycetes</taxon>
        <taxon>Kineosporiales</taxon>
        <taxon>Kineosporiaceae</taxon>
        <taxon>Kineococcus</taxon>
    </lineage>
</organism>